<name>A0A4Q0XGZ6_9FLAO</name>
<keyword evidence="2" id="KW-1185">Reference proteome</keyword>
<comment type="caution">
    <text evidence="1">The sequence shown here is derived from an EMBL/GenBank/DDBJ whole genome shotgun (WGS) entry which is preliminary data.</text>
</comment>
<dbReference type="Proteomes" id="UP000289792">
    <property type="component" value="Unassembled WGS sequence"/>
</dbReference>
<dbReference type="AlphaFoldDB" id="A0A4Q0XGZ6"/>
<dbReference type="RefSeq" id="WP_129017966.1">
    <property type="nucleotide sequence ID" value="NZ_SDDZ01000008.1"/>
</dbReference>
<proteinExistence type="predicted"/>
<evidence type="ECO:0008006" key="3">
    <source>
        <dbReference type="Google" id="ProtNLM"/>
    </source>
</evidence>
<sequence>MAVTLREVEKYDFDQIYQLFIEVYGKQPFDGFKKAFFDHDLLLGYCLIDTSIETQPMVGYFGCFTYYRTIDDIPVKFYNSHTWIVKEAYRKQSLKLLMPYMRLKDGIVTNFSANGKVAQILEQLKFSKLGIVNTIIKPSYSMTSFLAQVKIKSIPIQSAITKWHEPYIGLSLNLKLPNQEKTLELVLKAVDKKPAWVKQINNLARSLTTKPLVTKSYFLYKVHYTNSPEMLIENVDSLIHYLFFKKKVGGLVLPESFIEVLPSDRIDTQYKDTIYVKANQDGIPMIDYLYSEVFYLNIGDK</sequence>
<gene>
    <name evidence="1" type="ORF">ESZ48_13155</name>
</gene>
<organism evidence="1 2">
    <name type="scientific">Gelidibacter gilvus</name>
    <dbReference type="NCBI Taxonomy" id="59602"/>
    <lineage>
        <taxon>Bacteria</taxon>
        <taxon>Pseudomonadati</taxon>
        <taxon>Bacteroidota</taxon>
        <taxon>Flavobacteriia</taxon>
        <taxon>Flavobacteriales</taxon>
        <taxon>Flavobacteriaceae</taxon>
        <taxon>Gelidibacter</taxon>
    </lineage>
</organism>
<dbReference type="EMBL" id="SDDZ01000008">
    <property type="protein sequence ID" value="RXJ46036.1"/>
    <property type="molecule type" value="Genomic_DNA"/>
</dbReference>
<evidence type="ECO:0000313" key="2">
    <source>
        <dbReference type="Proteomes" id="UP000289792"/>
    </source>
</evidence>
<evidence type="ECO:0000313" key="1">
    <source>
        <dbReference type="EMBL" id="RXJ46036.1"/>
    </source>
</evidence>
<dbReference type="OrthoDB" id="9811523at2"/>
<accession>A0A4Q0XGZ6</accession>
<protein>
    <recommendedName>
        <fullName evidence="3">GNAT family N-acetyltransferase</fullName>
    </recommendedName>
</protein>
<reference evidence="1 2" key="1">
    <citation type="submission" date="2019-01" db="EMBL/GenBank/DDBJ databases">
        <title>Genome sequence of the Antarctic species Gelidibacter gilvus ACAM 158(T).</title>
        <authorList>
            <person name="Bowman J.P."/>
        </authorList>
    </citation>
    <scope>NUCLEOTIDE SEQUENCE [LARGE SCALE GENOMIC DNA]</scope>
    <source>
        <strain evidence="1 2">IC158</strain>
    </source>
</reference>